<sequence length="136" mass="15308">VINTGDFNIQIDVSKYAYHIQLGIPNSTLRHCFLVKKFPHAFFPALPVIDHILPYTYLDLSYAQSRLKTIWSNCMHLRGEKHRIKEKTITVMWSEGINIDVSIYNTATSTVAAATAGVDRSPHSCPQLHPLVSLST</sequence>
<name>A0A9N9DLQ5_9GLOM</name>
<comment type="caution">
    <text evidence="1">The sequence shown here is derived from an EMBL/GenBank/DDBJ whole genome shotgun (WGS) entry which is preliminary data.</text>
</comment>
<dbReference type="AlphaFoldDB" id="A0A9N9DLQ5"/>
<proteinExistence type="predicted"/>
<feature type="non-terminal residue" evidence="1">
    <location>
        <position position="136"/>
    </location>
</feature>
<keyword evidence="2" id="KW-1185">Reference proteome</keyword>
<evidence type="ECO:0000313" key="1">
    <source>
        <dbReference type="EMBL" id="CAG8640327.1"/>
    </source>
</evidence>
<dbReference type="EMBL" id="CAJVPJ010003458">
    <property type="protein sequence ID" value="CAG8640327.1"/>
    <property type="molecule type" value="Genomic_DNA"/>
</dbReference>
<gene>
    <name evidence="1" type="ORF">POCULU_LOCUS9381</name>
</gene>
<protein>
    <submittedName>
        <fullName evidence="1">1223_t:CDS:1</fullName>
    </submittedName>
</protein>
<organism evidence="1 2">
    <name type="scientific">Paraglomus occultum</name>
    <dbReference type="NCBI Taxonomy" id="144539"/>
    <lineage>
        <taxon>Eukaryota</taxon>
        <taxon>Fungi</taxon>
        <taxon>Fungi incertae sedis</taxon>
        <taxon>Mucoromycota</taxon>
        <taxon>Glomeromycotina</taxon>
        <taxon>Glomeromycetes</taxon>
        <taxon>Paraglomerales</taxon>
        <taxon>Paraglomeraceae</taxon>
        <taxon>Paraglomus</taxon>
    </lineage>
</organism>
<evidence type="ECO:0000313" key="2">
    <source>
        <dbReference type="Proteomes" id="UP000789572"/>
    </source>
</evidence>
<dbReference type="Proteomes" id="UP000789572">
    <property type="component" value="Unassembled WGS sequence"/>
</dbReference>
<reference evidence="1" key="1">
    <citation type="submission" date="2021-06" db="EMBL/GenBank/DDBJ databases">
        <authorList>
            <person name="Kallberg Y."/>
            <person name="Tangrot J."/>
            <person name="Rosling A."/>
        </authorList>
    </citation>
    <scope>NUCLEOTIDE SEQUENCE</scope>
    <source>
        <strain evidence="1">IA702</strain>
    </source>
</reference>
<accession>A0A9N9DLQ5</accession>